<accession>A0A540W6G1</accession>
<dbReference type="GO" id="GO:0004721">
    <property type="term" value="F:phosphoprotein phosphatase activity"/>
    <property type="evidence" value="ECO:0007669"/>
    <property type="project" value="InterPro"/>
</dbReference>
<reference evidence="4 5" key="1">
    <citation type="submission" date="2019-06" db="EMBL/GenBank/DDBJ databases">
        <title>Description of Kitasatospora acidophila sp. nov. isolated from pine grove soil, and reclassification of Streptomyces novaecaesareae to Kitasatospora novaeceasareae comb. nov.</title>
        <authorList>
            <person name="Kim M.J."/>
        </authorList>
    </citation>
    <scope>NUCLEOTIDE SEQUENCE [LARGE SCALE GENOMIC DNA]</scope>
    <source>
        <strain evidence="4 5">MMS16-CNU292</strain>
    </source>
</reference>
<dbReference type="PROSITE" id="PS00383">
    <property type="entry name" value="TYR_PHOSPHATASE_1"/>
    <property type="match status" value="1"/>
</dbReference>
<feature type="region of interest" description="Disordered" evidence="2">
    <location>
        <begin position="1"/>
        <end position="54"/>
    </location>
</feature>
<dbReference type="PANTHER" id="PTHR31126:SF1">
    <property type="entry name" value="TYROSINE SPECIFIC PROTEIN PHOSPHATASES DOMAIN-CONTAINING PROTEIN"/>
    <property type="match status" value="1"/>
</dbReference>
<evidence type="ECO:0000313" key="5">
    <source>
        <dbReference type="Proteomes" id="UP000319103"/>
    </source>
</evidence>
<sequence length="365" mass="39126">MRSSRWWSWSRWSGSPSSKTSEGSPRGTLSGRGSGSYSWSDAAPPNRRGRPRRTQVIEQSAQYQQPAPAAAELAARSLGLAGAVNARDLGGYRTADGRVLRSGVALRSDGLHRLQEADLEVFAALGVRHVVDLRSLDEVREAGPDRVPGLPVADVSAVELSAEPLSVTADGPGGITLHHLPVFAADFDIYVALRDALADRDPVAQRALLGDGRMAATMTGLYRWFVTDPVARERFAAVLRLLAAPDAPPVLFHCTAGKDRTGWAAALVLTALGVDRATVVADYLLTNVRSGAIVDQIVASFYHRGLMEDPSLLLPMFRADQAYLAAAFEEVAAGWSGFEEFWRAGLGLDDAVLAGLRKNLLGDDD</sequence>
<dbReference type="InterPro" id="IPR029021">
    <property type="entry name" value="Prot-tyrosine_phosphatase-like"/>
</dbReference>
<dbReference type="AlphaFoldDB" id="A0A540W6G1"/>
<dbReference type="Pfam" id="PF13350">
    <property type="entry name" value="Y_phosphatase3"/>
    <property type="match status" value="1"/>
</dbReference>
<dbReference type="PROSITE" id="PS50056">
    <property type="entry name" value="TYR_PHOSPHATASE_2"/>
    <property type="match status" value="1"/>
</dbReference>
<dbReference type="InterPro" id="IPR016130">
    <property type="entry name" value="Tyr_Pase_AS"/>
</dbReference>
<dbReference type="OrthoDB" id="1188001at2"/>
<organism evidence="4 5">
    <name type="scientific">Kitasatospora acidiphila</name>
    <dbReference type="NCBI Taxonomy" id="2567942"/>
    <lineage>
        <taxon>Bacteria</taxon>
        <taxon>Bacillati</taxon>
        <taxon>Actinomycetota</taxon>
        <taxon>Actinomycetes</taxon>
        <taxon>Kitasatosporales</taxon>
        <taxon>Streptomycetaceae</taxon>
        <taxon>Kitasatospora</taxon>
    </lineage>
</organism>
<proteinExistence type="inferred from homology"/>
<dbReference type="Gene3D" id="3.90.190.10">
    <property type="entry name" value="Protein tyrosine phosphatase superfamily"/>
    <property type="match status" value="1"/>
</dbReference>
<feature type="domain" description="Tyrosine specific protein phosphatases" evidence="3">
    <location>
        <begin position="233"/>
        <end position="280"/>
    </location>
</feature>
<evidence type="ECO:0000259" key="3">
    <source>
        <dbReference type="PROSITE" id="PS50056"/>
    </source>
</evidence>
<feature type="compositionally biased region" description="Low complexity" evidence="2">
    <location>
        <begin position="1"/>
        <end position="25"/>
    </location>
</feature>
<evidence type="ECO:0000313" key="4">
    <source>
        <dbReference type="EMBL" id="TQF04517.1"/>
    </source>
</evidence>
<dbReference type="PANTHER" id="PTHR31126">
    <property type="entry name" value="TYROSINE-PROTEIN PHOSPHATASE"/>
    <property type="match status" value="1"/>
</dbReference>
<dbReference type="InterPro" id="IPR000387">
    <property type="entry name" value="Tyr_Pase_dom"/>
</dbReference>
<name>A0A540W6G1_9ACTN</name>
<evidence type="ECO:0000256" key="2">
    <source>
        <dbReference type="SAM" id="MobiDB-lite"/>
    </source>
</evidence>
<comment type="similarity">
    <text evidence="1">Belongs to the protein-tyrosine phosphatase family.</text>
</comment>
<gene>
    <name evidence="4" type="ORF">E6W39_22660</name>
</gene>
<dbReference type="Proteomes" id="UP000319103">
    <property type="component" value="Unassembled WGS sequence"/>
</dbReference>
<comment type="caution">
    <text evidence="4">The sequence shown here is derived from an EMBL/GenBank/DDBJ whole genome shotgun (WGS) entry which is preliminary data.</text>
</comment>
<protein>
    <submittedName>
        <fullName evidence="4">Tyrosine-protein phosphatase</fullName>
    </submittedName>
</protein>
<dbReference type="InterPro" id="IPR026893">
    <property type="entry name" value="Tyr/Ser_Pase_IphP-type"/>
</dbReference>
<dbReference type="SUPFAM" id="SSF52799">
    <property type="entry name" value="(Phosphotyrosine protein) phosphatases II"/>
    <property type="match status" value="1"/>
</dbReference>
<keyword evidence="5" id="KW-1185">Reference proteome</keyword>
<dbReference type="EMBL" id="VIGB01000003">
    <property type="protein sequence ID" value="TQF04517.1"/>
    <property type="molecule type" value="Genomic_DNA"/>
</dbReference>
<evidence type="ECO:0000256" key="1">
    <source>
        <dbReference type="ARBA" id="ARBA00009580"/>
    </source>
</evidence>